<evidence type="ECO:0000256" key="3">
    <source>
        <dbReference type="SAM" id="Phobius"/>
    </source>
</evidence>
<evidence type="ECO:0000313" key="4">
    <source>
        <dbReference type="EMBL" id="QBZ97172.1"/>
    </source>
</evidence>
<keyword evidence="5" id="KW-1185">Reference proteome</keyword>
<evidence type="ECO:0000256" key="2">
    <source>
        <dbReference type="SAM" id="MobiDB-lite"/>
    </source>
</evidence>
<feature type="transmembrane region" description="Helical" evidence="3">
    <location>
        <begin position="45"/>
        <end position="67"/>
    </location>
</feature>
<name>A0A4P7PSP5_9FLAO</name>
<dbReference type="AlphaFoldDB" id="A0A4P7PSP5"/>
<feature type="coiled-coil region" evidence="1">
    <location>
        <begin position="269"/>
        <end position="300"/>
    </location>
</feature>
<feature type="compositionally biased region" description="Low complexity" evidence="2">
    <location>
        <begin position="109"/>
        <end position="120"/>
    </location>
</feature>
<evidence type="ECO:0000256" key="1">
    <source>
        <dbReference type="SAM" id="Coils"/>
    </source>
</evidence>
<feature type="compositionally biased region" description="Polar residues" evidence="2">
    <location>
        <begin position="194"/>
        <end position="219"/>
    </location>
</feature>
<keyword evidence="3" id="KW-0812">Transmembrane</keyword>
<dbReference type="Proteomes" id="UP000296862">
    <property type="component" value="Chromosome"/>
</dbReference>
<feature type="compositionally biased region" description="Polar residues" evidence="2">
    <location>
        <begin position="72"/>
        <end position="84"/>
    </location>
</feature>
<feature type="compositionally biased region" description="Basic and acidic residues" evidence="2">
    <location>
        <begin position="180"/>
        <end position="189"/>
    </location>
</feature>
<keyword evidence="3" id="KW-1133">Transmembrane helix</keyword>
<evidence type="ECO:0000313" key="5">
    <source>
        <dbReference type="Proteomes" id="UP000296862"/>
    </source>
</evidence>
<reference evidence="4 5" key="1">
    <citation type="submission" date="2019-04" db="EMBL/GenBank/DDBJ databases">
        <title>Flavobacterium sp. GS03.</title>
        <authorList>
            <person name="Kim H."/>
        </authorList>
    </citation>
    <scope>NUCLEOTIDE SEQUENCE [LARGE SCALE GENOMIC DNA]</scope>
    <source>
        <strain evidence="4 5">GS03</strain>
    </source>
</reference>
<gene>
    <name evidence="4" type="ORF">GS03_00658</name>
</gene>
<dbReference type="KEGG" id="fsn:GS03_00658"/>
<keyword evidence="1" id="KW-0175">Coiled coil</keyword>
<protein>
    <recommendedName>
        <fullName evidence="6">Outer membrane protein beta-barrel domain-containing protein</fullName>
    </recommendedName>
</protein>
<dbReference type="RefSeq" id="WP_136151143.1">
    <property type="nucleotide sequence ID" value="NZ_CP038810.1"/>
</dbReference>
<evidence type="ECO:0008006" key="6">
    <source>
        <dbReference type="Google" id="ProtNLM"/>
    </source>
</evidence>
<keyword evidence="3" id="KW-0472">Membrane</keyword>
<accession>A0A4P7PSP5</accession>
<feature type="region of interest" description="Disordered" evidence="2">
    <location>
        <begin position="72"/>
        <end position="232"/>
    </location>
</feature>
<dbReference type="EMBL" id="CP038810">
    <property type="protein sequence ID" value="QBZ97172.1"/>
    <property type="molecule type" value="Genomic_DNA"/>
</dbReference>
<dbReference type="OrthoDB" id="1113942at2"/>
<proteinExistence type="predicted"/>
<sequence>MSERKNIDRLFQEKFKDFEVTPSEEIWGNIEAKLNQKKKRRVIPFWWKLSGVAAVFLLGFLITKSIYNPGISSENSVVNGSNPNKTERPTSNDINKNAGEIKAGDDAIVNENNSNNTNTEDVNKKELKNNSPVSDAVANTDEKVKNNTASENKTKKTIYSPKSAVADKKPFNHRSLKNKSNPDKNKSTKAESVFENSQNQVAQKTNSNRSKAETNQNLVLKQDEQDKQNGLTAIDQKNKTSIENKNINLDDLKGSVNSNIATKEIEKKVNDTASKNSVANNELEELLNEKESKLKQESKRNRWQLTSNVAPIFLGSISNGSPIDSTLTKNSKSYNTNVGFGLGVSYVVNKKLSVRTGLNKVNISYNTNDIVFFTGLQAKMLANVSPTASSSMIHVETPSSRAMGTASEDGLLPFESSIVHENSGYLKQEIGYLEMPVEMTYSLFDKKFGLKIIGGFSTLFLQDNSISIVSEDRNVLLGKANNLSDVHFSTNLGLGIKYGFMKSFEFNLEPTVKYQLNTFSSNAGNFKPYIFGIYSGFSYRF</sequence>
<organism evidence="4 5">
    <name type="scientific">Flavobacterium sangjuense</name>
    <dbReference type="NCBI Taxonomy" id="2518177"/>
    <lineage>
        <taxon>Bacteria</taxon>
        <taxon>Pseudomonadati</taxon>
        <taxon>Bacteroidota</taxon>
        <taxon>Flavobacteriia</taxon>
        <taxon>Flavobacteriales</taxon>
        <taxon>Flavobacteriaceae</taxon>
        <taxon>Flavobacterium</taxon>
    </lineage>
</organism>